<keyword evidence="2 4" id="KW-0245">EGF-like domain</keyword>
<dbReference type="InterPro" id="IPR021852">
    <property type="entry name" value="DUF3456"/>
</dbReference>
<comment type="caution">
    <text evidence="8">The sequence shown here is derived from an EMBL/GenBank/DDBJ whole genome shotgun (WGS) entry which is preliminary data.</text>
</comment>
<dbReference type="EMBL" id="CAJHNJ030000007">
    <property type="protein sequence ID" value="CAG9102729.1"/>
    <property type="molecule type" value="Genomic_DNA"/>
</dbReference>
<dbReference type="Gene3D" id="2.10.220.10">
    <property type="entry name" value="Hormone Receptor, Insulin-like Growth Factor Receptor 1, Chain A, domain 2"/>
    <property type="match status" value="1"/>
</dbReference>
<evidence type="ECO:0000256" key="2">
    <source>
        <dbReference type="ARBA" id="ARBA00022536"/>
    </source>
</evidence>
<proteinExistence type="inferred from homology"/>
<dbReference type="Pfam" id="PF11938">
    <property type="entry name" value="DUF3456"/>
    <property type="match status" value="1"/>
</dbReference>
<gene>
    <name evidence="8" type="ORF">PLXY2_LOCUS3031</name>
</gene>
<dbReference type="CDD" id="cd00064">
    <property type="entry name" value="FU"/>
    <property type="match status" value="2"/>
</dbReference>
<accession>A0A8S4DPX1</accession>
<dbReference type="CDD" id="cd00054">
    <property type="entry name" value="EGF_CA"/>
    <property type="match status" value="1"/>
</dbReference>
<evidence type="ECO:0000313" key="8">
    <source>
        <dbReference type="EMBL" id="CAG9102729.1"/>
    </source>
</evidence>
<feature type="transmembrane region" description="Helical" evidence="5">
    <location>
        <begin position="308"/>
        <end position="341"/>
    </location>
</feature>
<dbReference type="SMART" id="SM00261">
    <property type="entry name" value="FU"/>
    <property type="match status" value="2"/>
</dbReference>
<name>A0A8S4DPX1_PLUXY</name>
<reference evidence="8" key="1">
    <citation type="submission" date="2020-11" db="EMBL/GenBank/DDBJ databases">
        <authorList>
            <person name="Whiteford S."/>
        </authorList>
    </citation>
    <scope>NUCLEOTIDE SEQUENCE</scope>
</reference>
<dbReference type="PROSITE" id="PS01248">
    <property type="entry name" value="EGF_LAM_1"/>
    <property type="match status" value="1"/>
</dbReference>
<dbReference type="InterPro" id="IPR009030">
    <property type="entry name" value="Growth_fac_rcpt_cys_sf"/>
</dbReference>
<dbReference type="InterPro" id="IPR000742">
    <property type="entry name" value="EGF"/>
</dbReference>
<keyword evidence="3" id="KW-0106">Calcium</keyword>
<sequence length="359" mass="40256">MGCGIYKILVLHLLLNIQFISSNKKTPSVDKFDECRRCKLVTDSFKYWLEKTSRGKFEGGDTAWEEAKLKSYARSEVRLVEIQEGLCSELKKDKDRCYALAEEAEHPIEKWWSIQNLNEDLYSWLCIDTLKYCCPMHHFGLTCEKCPLDSANKVCSGHGTCIGEGTRHGTGKCKCSSGFVGTLCESCANNYFRVNNDKCGRCHRACDGCSGASDSECLRCSDGWTMVEGACVDIDECSGSDICESNQFCVNQEGSHSCKICDISCVTCTGEGPSNCSSCEPHHSLWNGMCLDEKLKEQLLMDSLNKAALYFGLFIIIIFVMRFSKYLATIAMIAVAIFVYFSEKTQKISTFDFLLHSYL</sequence>
<keyword evidence="5" id="KW-0812">Transmembrane</keyword>
<protein>
    <submittedName>
        <fullName evidence="8">(diamondback moth) hypothetical protein</fullName>
    </submittedName>
</protein>
<evidence type="ECO:0000256" key="4">
    <source>
        <dbReference type="PROSITE-ProRule" id="PRU00076"/>
    </source>
</evidence>
<keyword evidence="5" id="KW-1133">Transmembrane helix</keyword>
<feature type="disulfide bond" evidence="4">
    <location>
        <begin position="175"/>
        <end position="184"/>
    </location>
</feature>
<organism evidence="8 9">
    <name type="scientific">Plutella xylostella</name>
    <name type="common">Diamondback moth</name>
    <name type="synonym">Plutella maculipennis</name>
    <dbReference type="NCBI Taxonomy" id="51655"/>
    <lineage>
        <taxon>Eukaryota</taxon>
        <taxon>Metazoa</taxon>
        <taxon>Ecdysozoa</taxon>
        <taxon>Arthropoda</taxon>
        <taxon>Hexapoda</taxon>
        <taxon>Insecta</taxon>
        <taxon>Pterygota</taxon>
        <taxon>Neoptera</taxon>
        <taxon>Endopterygota</taxon>
        <taxon>Lepidoptera</taxon>
        <taxon>Glossata</taxon>
        <taxon>Ditrysia</taxon>
        <taxon>Yponomeutoidea</taxon>
        <taxon>Plutellidae</taxon>
        <taxon>Plutella</taxon>
    </lineage>
</organism>
<evidence type="ECO:0000256" key="1">
    <source>
        <dbReference type="ARBA" id="ARBA00005897"/>
    </source>
</evidence>
<evidence type="ECO:0000259" key="7">
    <source>
        <dbReference type="PROSITE" id="PS50026"/>
    </source>
</evidence>
<keyword evidence="9" id="KW-1185">Reference proteome</keyword>
<evidence type="ECO:0000256" key="3">
    <source>
        <dbReference type="ARBA" id="ARBA00022837"/>
    </source>
</evidence>
<dbReference type="InterPro" id="IPR002049">
    <property type="entry name" value="LE_dom"/>
</dbReference>
<dbReference type="GO" id="GO:0048513">
    <property type="term" value="P:animal organ development"/>
    <property type="evidence" value="ECO:0007669"/>
    <property type="project" value="UniProtKB-ARBA"/>
</dbReference>
<dbReference type="InterPro" id="IPR006212">
    <property type="entry name" value="Furin_repeat"/>
</dbReference>
<comment type="caution">
    <text evidence="4">Lacks conserved residue(s) required for the propagation of feature annotation.</text>
</comment>
<dbReference type="GO" id="GO:0048731">
    <property type="term" value="P:system development"/>
    <property type="evidence" value="ECO:0007669"/>
    <property type="project" value="UniProtKB-ARBA"/>
</dbReference>
<keyword evidence="6" id="KW-0732">Signal</keyword>
<keyword evidence="4" id="KW-1015">Disulfide bond</keyword>
<feature type="signal peptide" evidence="6">
    <location>
        <begin position="1"/>
        <end position="22"/>
    </location>
</feature>
<feature type="domain" description="EGF-like" evidence="7">
    <location>
        <begin position="147"/>
        <end position="185"/>
    </location>
</feature>
<dbReference type="PROSITE" id="PS00022">
    <property type="entry name" value="EGF_1"/>
    <property type="match status" value="1"/>
</dbReference>
<dbReference type="SUPFAM" id="SSF57184">
    <property type="entry name" value="Growth factor receptor domain"/>
    <property type="match status" value="1"/>
</dbReference>
<dbReference type="AlphaFoldDB" id="A0A8S4DPX1"/>
<feature type="chain" id="PRO_5035813603" evidence="6">
    <location>
        <begin position="23"/>
        <end position="359"/>
    </location>
</feature>
<dbReference type="PROSITE" id="PS50026">
    <property type="entry name" value="EGF_3"/>
    <property type="match status" value="1"/>
</dbReference>
<evidence type="ECO:0000256" key="6">
    <source>
        <dbReference type="SAM" id="SignalP"/>
    </source>
</evidence>
<evidence type="ECO:0000313" key="9">
    <source>
        <dbReference type="Proteomes" id="UP000653454"/>
    </source>
</evidence>
<comment type="similarity">
    <text evidence="1">Belongs to the CRELD family.</text>
</comment>
<evidence type="ECO:0000256" key="5">
    <source>
        <dbReference type="SAM" id="Phobius"/>
    </source>
</evidence>
<dbReference type="Proteomes" id="UP000653454">
    <property type="component" value="Unassembled WGS sequence"/>
</dbReference>
<keyword evidence="5" id="KW-0472">Membrane</keyword>